<dbReference type="GO" id="GO:0006098">
    <property type="term" value="P:pentose-phosphate shunt"/>
    <property type="evidence" value="ECO:0007669"/>
    <property type="project" value="TreeGrafter"/>
</dbReference>
<accession>A0AAJ2LPM4</accession>
<dbReference type="InterPro" id="IPR005474">
    <property type="entry name" value="Transketolase_N"/>
</dbReference>
<keyword evidence="2" id="KW-0808">Transferase</keyword>
<dbReference type="GO" id="GO:0004802">
    <property type="term" value="F:transketolase activity"/>
    <property type="evidence" value="ECO:0007669"/>
    <property type="project" value="UniProtKB-EC"/>
</dbReference>
<dbReference type="SUPFAM" id="SSF52518">
    <property type="entry name" value="Thiamin diphosphate-binding fold (THDP-binding)"/>
    <property type="match status" value="1"/>
</dbReference>
<dbReference type="Pfam" id="PF00456">
    <property type="entry name" value="Transketolase_N"/>
    <property type="match status" value="1"/>
</dbReference>
<evidence type="ECO:0000313" key="2">
    <source>
        <dbReference type="EMBL" id="MDR9778952.1"/>
    </source>
</evidence>
<evidence type="ECO:0000313" key="3">
    <source>
        <dbReference type="Proteomes" id="UP001268610"/>
    </source>
</evidence>
<dbReference type="AlphaFoldDB" id="A0AAJ2LPM4"/>
<gene>
    <name evidence="2" type="ORF">RJJ65_41115</name>
</gene>
<comment type="caution">
    <text evidence="2">The sequence shown here is derived from an EMBL/GenBank/DDBJ whole genome shotgun (WGS) entry which is preliminary data.</text>
</comment>
<name>A0AAJ2LPM4_9HYPH</name>
<dbReference type="EC" id="2.2.1.1" evidence="2"/>
<protein>
    <submittedName>
        <fullName evidence="2">Transketolase</fullName>
        <ecNumber evidence="2">2.2.1.1</ecNumber>
    </submittedName>
</protein>
<sequence>TQQRFEAYGWHVVKVDGHDTQAIAAATEQAKAQTTKPSLIICKTIIGLGSPNKQGKEDCHGAPLGASEIELMRDTLTWTDEPFVIPADVYAAWDGRAKGAAQEEE</sequence>
<dbReference type="Proteomes" id="UP001268610">
    <property type="component" value="Unassembled WGS sequence"/>
</dbReference>
<feature type="domain" description="Transketolase N-terminal" evidence="1">
    <location>
        <begin position="2"/>
        <end position="103"/>
    </location>
</feature>
<feature type="non-terminal residue" evidence="2">
    <location>
        <position position="1"/>
    </location>
</feature>
<dbReference type="InterPro" id="IPR033247">
    <property type="entry name" value="Transketolase_fam"/>
</dbReference>
<dbReference type="PANTHER" id="PTHR43522">
    <property type="entry name" value="TRANSKETOLASE"/>
    <property type="match status" value="1"/>
</dbReference>
<organism evidence="2 3">
    <name type="scientific">Rhizobium hidalgonense</name>
    <dbReference type="NCBI Taxonomy" id="1538159"/>
    <lineage>
        <taxon>Bacteria</taxon>
        <taxon>Pseudomonadati</taxon>
        <taxon>Pseudomonadota</taxon>
        <taxon>Alphaproteobacteria</taxon>
        <taxon>Hyphomicrobiales</taxon>
        <taxon>Rhizobiaceae</taxon>
        <taxon>Rhizobium/Agrobacterium group</taxon>
        <taxon>Rhizobium</taxon>
    </lineage>
</organism>
<dbReference type="GO" id="GO:0005829">
    <property type="term" value="C:cytosol"/>
    <property type="evidence" value="ECO:0007669"/>
    <property type="project" value="TreeGrafter"/>
</dbReference>
<evidence type="ECO:0000259" key="1">
    <source>
        <dbReference type="Pfam" id="PF00456"/>
    </source>
</evidence>
<dbReference type="InterPro" id="IPR029061">
    <property type="entry name" value="THDP-binding"/>
</dbReference>
<reference evidence="2" key="1">
    <citation type="submission" date="2023-04" db="EMBL/GenBank/DDBJ databases">
        <title>Genomic characterization of faba bean (Vicia faba) microsymbionts in Mexican soils.</title>
        <authorList>
            <person name="Rivera Orduna F.N."/>
            <person name="Guevara-Luna J."/>
            <person name="Yan J."/>
            <person name="Arroyo-Herrera I."/>
            <person name="Li Y."/>
            <person name="Vasquez-Murrieta M.S."/>
            <person name="Wang E.T."/>
        </authorList>
    </citation>
    <scope>NUCLEOTIDE SEQUENCE</scope>
    <source>
        <strain evidence="2">CH26</strain>
    </source>
</reference>
<dbReference type="EMBL" id="JAVLSF010001407">
    <property type="protein sequence ID" value="MDR9778952.1"/>
    <property type="molecule type" value="Genomic_DNA"/>
</dbReference>
<dbReference type="PANTHER" id="PTHR43522:SF2">
    <property type="entry name" value="TRANSKETOLASE 1-RELATED"/>
    <property type="match status" value="1"/>
</dbReference>
<dbReference type="Gene3D" id="3.40.50.970">
    <property type="match status" value="1"/>
</dbReference>
<feature type="non-terminal residue" evidence="2">
    <location>
        <position position="105"/>
    </location>
</feature>
<proteinExistence type="predicted"/>